<dbReference type="Proteomes" id="UP001500390">
    <property type="component" value="Unassembled WGS sequence"/>
</dbReference>
<accession>A0ABP8K2E4</accession>
<keyword evidence="5" id="KW-0680">Restriction system</keyword>
<dbReference type="Pfam" id="PF02384">
    <property type="entry name" value="N6_Mtase"/>
    <property type="match status" value="1"/>
</dbReference>
<evidence type="ECO:0000259" key="7">
    <source>
        <dbReference type="Pfam" id="PF02384"/>
    </source>
</evidence>
<dbReference type="Gene3D" id="3.40.50.150">
    <property type="entry name" value="Vaccinia Virus protein VP39"/>
    <property type="match status" value="1"/>
</dbReference>
<dbReference type="InterPro" id="IPR029063">
    <property type="entry name" value="SAM-dependent_MTases_sf"/>
</dbReference>
<evidence type="ECO:0000256" key="2">
    <source>
        <dbReference type="ARBA" id="ARBA00022603"/>
    </source>
</evidence>
<dbReference type="InterPro" id="IPR002052">
    <property type="entry name" value="DNA_methylase_N6_adenine_CS"/>
</dbReference>
<keyword evidence="3" id="KW-0808">Transferase</keyword>
<dbReference type="EMBL" id="BAABFX010000034">
    <property type="protein sequence ID" value="GAA4399485.1"/>
    <property type="molecule type" value="Genomic_DNA"/>
</dbReference>
<dbReference type="PRINTS" id="PR00507">
    <property type="entry name" value="N12N6MTFRASE"/>
</dbReference>
<keyword evidence="4" id="KW-0949">S-adenosyl-L-methionine</keyword>
<dbReference type="PANTHER" id="PTHR42933:SF3">
    <property type="entry name" value="TYPE I RESTRICTION ENZYME MJAVIII METHYLASE SUBUNIT"/>
    <property type="match status" value="1"/>
</dbReference>
<comment type="caution">
    <text evidence="8">The sequence shown here is derived from an EMBL/GenBank/DDBJ whole genome shotgun (WGS) entry which is preliminary data.</text>
</comment>
<reference evidence="9" key="1">
    <citation type="journal article" date="2019" name="Int. J. Syst. Evol. Microbiol.">
        <title>The Global Catalogue of Microorganisms (GCM) 10K type strain sequencing project: providing services to taxonomists for standard genome sequencing and annotation.</title>
        <authorList>
            <consortium name="The Broad Institute Genomics Platform"/>
            <consortium name="The Broad Institute Genome Sequencing Center for Infectious Disease"/>
            <person name="Wu L."/>
            <person name="Ma J."/>
        </authorList>
    </citation>
    <scope>NUCLEOTIDE SEQUENCE [LARGE SCALE GENOMIC DNA]</scope>
    <source>
        <strain evidence="9">JCM 17738</strain>
    </source>
</reference>
<evidence type="ECO:0000256" key="3">
    <source>
        <dbReference type="ARBA" id="ARBA00022679"/>
    </source>
</evidence>
<evidence type="ECO:0000313" key="9">
    <source>
        <dbReference type="Proteomes" id="UP001500390"/>
    </source>
</evidence>
<feature type="domain" description="DNA methylase adenine-specific" evidence="7">
    <location>
        <begin position="18"/>
        <end position="276"/>
    </location>
</feature>
<dbReference type="PROSITE" id="PS00092">
    <property type="entry name" value="N6_MTASE"/>
    <property type="match status" value="1"/>
</dbReference>
<comment type="catalytic activity">
    <reaction evidence="6">
        <text>a 2'-deoxyadenosine in DNA + S-adenosyl-L-methionine = an N(6)-methyl-2'-deoxyadenosine in DNA + S-adenosyl-L-homocysteine + H(+)</text>
        <dbReference type="Rhea" id="RHEA:15197"/>
        <dbReference type="Rhea" id="RHEA-COMP:12418"/>
        <dbReference type="Rhea" id="RHEA-COMP:12419"/>
        <dbReference type="ChEBI" id="CHEBI:15378"/>
        <dbReference type="ChEBI" id="CHEBI:57856"/>
        <dbReference type="ChEBI" id="CHEBI:59789"/>
        <dbReference type="ChEBI" id="CHEBI:90615"/>
        <dbReference type="ChEBI" id="CHEBI:90616"/>
        <dbReference type="EC" id="2.1.1.72"/>
    </reaction>
</comment>
<dbReference type="PANTHER" id="PTHR42933">
    <property type="entry name" value="SLR6095 PROTEIN"/>
    <property type="match status" value="1"/>
</dbReference>
<dbReference type="RefSeq" id="WP_159899944.1">
    <property type="nucleotide sequence ID" value="NZ_BAABFX010000034.1"/>
</dbReference>
<gene>
    <name evidence="8" type="ORF">GCM10023153_25670</name>
</gene>
<name>A0ABP8K2E4_9MICO</name>
<evidence type="ECO:0000256" key="1">
    <source>
        <dbReference type="ARBA" id="ARBA00011900"/>
    </source>
</evidence>
<dbReference type="InterPro" id="IPR051537">
    <property type="entry name" value="DNA_Adenine_Mtase"/>
</dbReference>
<evidence type="ECO:0000256" key="5">
    <source>
        <dbReference type="ARBA" id="ARBA00022747"/>
    </source>
</evidence>
<sequence>MNLIGAFDGLVLNPDEVSHDMLGQAYEYLLKNFADSSGVKAGEFFTPRHVVRLLVRLLQPRPGESVYDPACGTGGMLVETINTVRDDGGDTRTLRLYGQEVNLTTSAIARMNLFLHDIEDFKIVRGDTLRQPGLRQTNGGLGQFDVVIANPPFIQKDWGDETWANDPRAFCGVPPSGNGDFAWIQHMLASMRTGGRVGVVMPHGALFRPDAEQRIRRCLIEQDRLVAVVGLPRNIFYSTSIVACLLLFSDSKPEHEQGTVLFIDASSRFVKGKNQNGRCQAV</sequence>
<evidence type="ECO:0000256" key="4">
    <source>
        <dbReference type="ARBA" id="ARBA00022691"/>
    </source>
</evidence>
<dbReference type="SUPFAM" id="SSF53335">
    <property type="entry name" value="S-adenosyl-L-methionine-dependent methyltransferases"/>
    <property type="match status" value="1"/>
</dbReference>
<keyword evidence="9" id="KW-1185">Reference proteome</keyword>
<dbReference type="EC" id="2.1.1.72" evidence="1"/>
<dbReference type="InterPro" id="IPR003356">
    <property type="entry name" value="DNA_methylase_A-5"/>
</dbReference>
<evidence type="ECO:0000313" key="8">
    <source>
        <dbReference type="EMBL" id="GAA4399485.1"/>
    </source>
</evidence>
<evidence type="ECO:0000256" key="6">
    <source>
        <dbReference type="ARBA" id="ARBA00047942"/>
    </source>
</evidence>
<proteinExistence type="predicted"/>
<protein>
    <recommendedName>
        <fullName evidence="1">site-specific DNA-methyltransferase (adenine-specific)</fullName>
        <ecNumber evidence="1">2.1.1.72</ecNumber>
    </recommendedName>
</protein>
<organism evidence="8 9">
    <name type="scientific">Ornithinibacter aureus</name>
    <dbReference type="NCBI Taxonomy" id="622664"/>
    <lineage>
        <taxon>Bacteria</taxon>
        <taxon>Bacillati</taxon>
        <taxon>Actinomycetota</taxon>
        <taxon>Actinomycetes</taxon>
        <taxon>Micrococcales</taxon>
        <taxon>Intrasporangiaceae</taxon>
        <taxon>Ornithinibacter</taxon>
    </lineage>
</organism>
<keyword evidence="2" id="KW-0489">Methyltransferase</keyword>